<dbReference type="AlphaFoldDB" id="F8NR07"/>
<dbReference type="GeneID" id="18813248"/>
<dbReference type="SUPFAM" id="SSF56801">
    <property type="entry name" value="Acetyl-CoA synthetase-like"/>
    <property type="match status" value="1"/>
</dbReference>
<evidence type="ECO:0008006" key="6">
    <source>
        <dbReference type="Google" id="ProtNLM"/>
    </source>
</evidence>
<protein>
    <recommendedName>
        <fullName evidence="6">AMP-dependent synthetase/ligase domain-containing protein</fullName>
    </recommendedName>
</protein>
<dbReference type="HOGENOM" id="CLU_000022_2_12_1"/>
<reference evidence="5" key="1">
    <citation type="submission" date="2011-04" db="EMBL/GenBank/DDBJ databases">
        <title>Evolution of plant cell wall degrading machinery underlies the functional diversity of forest fungi.</title>
        <authorList>
            <consortium name="US DOE Joint Genome Institute (JGI-PGF)"/>
            <person name="Eastwood D.C."/>
            <person name="Floudas D."/>
            <person name="Binder M."/>
            <person name="Majcherczyk A."/>
            <person name="Schneider P."/>
            <person name="Aerts A."/>
            <person name="Asiegbu F.O."/>
            <person name="Baker S.E."/>
            <person name="Barry K."/>
            <person name="Bendiksby M."/>
            <person name="Blumentritt M."/>
            <person name="Coutinho P.M."/>
            <person name="Cullen D."/>
            <person name="Cullen D."/>
            <person name="Gathman A."/>
            <person name="Goodell B."/>
            <person name="Henrissat B."/>
            <person name="Ihrmark K."/>
            <person name="Kauserud H."/>
            <person name="Kohler A."/>
            <person name="LaButti K."/>
            <person name="Lapidus A."/>
            <person name="Lavin J.L."/>
            <person name="Lee Y.-H."/>
            <person name="Lindquist E."/>
            <person name="Lilly W."/>
            <person name="Lucas S."/>
            <person name="Morin E."/>
            <person name="Murat C."/>
            <person name="Oguiza J.A."/>
            <person name="Park J."/>
            <person name="Pisabarro A.G."/>
            <person name="Riley R."/>
            <person name="Rosling A."/>
            <person name="Salamov A."/>
            <person name="Schmidt O."/>
            <person name="Schmutz J."/>
            <person name="Skrede I."/>
            <person name="Stenlid J."/>
            <person name="Wiebenga A."/>
            <person name="Xie X."/>
            <person name="Kues U."/>
            <person name="Hibbett D.S."/>
            <person name="Hoffmeister D."/>
            <person name="Hogberg N."/>
            <person name="Martin F."/>
            <person name="Grigoriev I.V."/>
            <person name="Watkinson S.C."/>
        </authorList>
    </citation>
    <scope>NUCLEOTIDE SEQUENCE</scope>
    <source>
        <strain evidence="5">S7.9</strain>
    </source>
</reference>
<proteinExistence type="predicted"/>
<dbReference type="PANTHER" id="PTHR45527">
    <property type="entry name" value="NONRIBOSOMAL PEPTIDE SYNTHETASE"/>
    <property type="match status" value="1"/>
</dbReference>
<evidence type="ECO:0000313" key="5">
    <source>
        <dbReference type="EMBL" id="EGO26180.1"/>
    </source>
</evidence>
<feature type="domain" description="AMP-binding enzyme C-terminal" evidence="4">
    <location>
        <begin position="507"/>
        <end position="542"/>
    </location>
</feature>
<evidence type="ECO:0000256" key="1">
    <source>
        <dbReference type="ARBA" id="ARBA00023268"/>
    </source>
</evidence>
<evidence type="ECO:0000259" key="3">
    <source>
        <dbReference type="Pfam" id="PF00501"/>
    </source>
</evidence>
<dbReference type="InterPro" id="IPR000873">
    <property type="entry name" value="AMP-dep_synth/lig_dom"/>
</dbReference>
<dbReference type="InterPro" id="IPR025110">
    <property type="entry name" value="AMP-bd_C"/>
</dbReference>
<dbReference type="InterPro" id="IPR045851">
    <property type="entry name" value="AMP-bd_C_sf"/>
</dbReference>
<feature type="region of interest" description="Disordered" evidence="2">
    <location>
        <begin position="553"/>
        <end position="575"/>
    </location>
</feature>
<dbReference type="RefSeq" id="XP_007316353.1">
    <property type="nucleotide sequence ID" value="XM_007316291.1"/>
</dbReference>
<accession>F8NR07</accession>
<dbReference type="KEGG" id="sla:SERLADRAFT_414331"/>
<dbReference type="GO" id="GO:0043041">
    <property type="term" value="P:amino acid activation for nonribosomal peptide biosynthetic process"/>
    <property type="evidence" value="ECO:0007669"/>
    <property type="project" value="TreeGrafter"/>
</dbReference>
<feature type="domain" description="AMP-dependent synthetase/ligase" evidence="3">
    <location>
        <begin position="11"/>
        <end position="374"/>
    </location>
</feature>
<dbReference type="EMBL" id="GL945432">
    <property type="protein sequence ID" value="EGO26180.1"/>
    <property type="molecule type" value="Genomic_DNA"/>
</dbReference>
<dbReference type="PROSITE" id="PS00455">
    <property type="entry name" value="AMP_BINDING"/>
    <property type="match status" value="1"/>
</dbReference>
<dbReference type="Pfam" id="PF13193">
    <property type="entry name" value="AMP-binding_C"/>
    <property type="match status" value="1"/>
</dbReference>
<dbReference type="GO" id="GO:0005737">
    <property type="term" value="C:cytoplasm"/>
    <property type="evidence" value="ECO:0007669"/>
    <property type="project" value="TreeGrafter"/>
</dbReference>
<dbReference type="OrthoDB" id="408177at2759"/>
<dbReference type="GO" id="GO:0044550">
    <property type="term" value="P:secondary metabolite biosynthetic process"/>
    <property type="evidence" value="ECO:0007669"/>
    <property type="project" value="TreeGrafter"/>
</dbReference>
<gene>
    <name evidence="5" type="ORF">SERLADRAFT_414331</name>
</gene>
<dbReference type="PANTHER" id="PTHR45527:SF1">
    <property type="entry name" value="FATTY ACID SYNTHASE"/>
    <property type="match status" value="1"/>
</dbReference>
<name>F8NR07_SERL9</name>
<evidence type="ECO:0000256" key="2">
    <source>
        <dbReference type="SAM" id="MobiDB-lite"/>
    </source>
</evidence>
<dbReference type="InterPro" id="IPR020845">
    <property type="entry name" value="AMP-binding_CS"/>
</dbReference>
<dbReference type="Gene3D" id="3.30.300.30">
    <property type="match status" value="1"/>
</dbReference>
<dbReference type="GO" id="GO:0031177">
    <property type="term" value="F:phosphopantetheine binding"/>
    <property type="evidence" value="ECO:0007669"/>
    <property type="project" value="TreeGrafter"/>
</dbReference>
<sequence>MSASKDLIELFRQQVELQPTAIAIQDDHHTLTYSELERWSNNLAHEIRSRLKNNHEQGHNIVAVFIPRSALLVVSIFAIVKAGFSYLPLDISSTSTKLDSQISQAGVCLLLTVSWHKLPTLEQDISFDIVPFVDRTCVSSHTELPPFDPDLRNDILAVLFTSGSTGPPKGVLVKHMGILNLVYNPVMDIQPGDHVGMAINPAFDASAIDIWGTLCHGGTLFAYNAPLGDAETVVSFIREKKINKLGLPTPIFHHITSDVSNVASLTTTLRMLSVGGEKLKTASVQSFFRHASTASSLSLINAYGPSEASVCTTAFAISSLDMANEYDDSTSQSIPIGRCIPNASVYILDDNLHPVDTGLPGEICIGGVGLAAGYIGQEHLTAKKYVMVNNLEGHGSSTRVYRTGDIGKFVKSGDELLLHFMGRNDFQVQIRGQRFELGEIEAILCAGPGDIGQAAVVVAGDDKLIAYVVQNVDIDYQKSPDFKASPTHNRLGNSHTKPATTSFRTHDLIARLRKHCRERLPSHMVPHRIIIKNSLPLTHNGKVDRKMLAEPGMWVENQPPGSMLELDYPKSETQA</sequence>
<dbReference type="Pfam" id="PF00501">
    <property type="entry name" value="AMP-binding"/>
    <property type="match status" value="1"/>
</dbReference>
<dbReference type="Gene3D" id="3.40.50.12780">
    <property type="entry name" value="N-terminal domain of ligase-like"/>
    <property type="match status" value="1"/>
</dbReference>
<dbReference type="Proteomes" id="UP000008064">
    <property type="component" value="Unassembled WGS sequence"/>
</dbReference>
<keyword evidence="1" id="KW-0511">Multifunctional enzyme</keyword>
<organism>
    <name type="scientific">Serpula lacrymans var. lacrymans (strain S7.9)</name>
    <name type="common">Dry rot fungus</name>
    <dbReference type="NCBI Taxonomy" id="578457"/>
    <lineage>
        <taxon>Eukaryota</taxon>
        <taxon>Fungi</taxon>
        <taxon>Dikarya</taxon>
        <taxon>Basidiomycota</taxon>
        <taxon>Agaricomycotina</taxon>
        <taxon>Agaricomycetes</taxon>
        <taxon>Agaricomycetidae</taxon>
        <taxon>Boletales</taxon>
        <taxon>Coniophorineae</taxon>
        <taxon>Serpulaceae</taxon>
        <taxon>Serpula</taxon>
    </lineage>
</organism>
<dbReference type="InterPro" id="IPR042099">
    <property type="entry name" value="ANL_N_sf"/>
</dbReference>
<dbReference type="CDD" id="cd05930">
    <property type="entry name" value="A_NRPS"/>
    <property type="match status" value="1"/>
</dbReference>
<evidence type="ECO:0000259" key="4">
    <source>
        <dbReference type="Pfam" id="PF13193"/>
    </source>
</evidence>